<dbReference type="PANTHER" id="PTHR12110">
    <property type="entry name" value="HYDROXYPYRUVATE ISOMERASE"/>
    <property type="match status" value="1"/>
</dbReference>
<keyword evidence="2" id="KW-0413">Isomerase</keyword>
<dbReference type="EMBL" id="JAUJEB010000001">
    <property type="protein sequence ID" value="MDN5211868.1"/>
    <property type="molecule type" value="Genomic_DNA"/>
</dbReference>
<dbReference type="Gene3D" id="3.20.20.150">
    <property type="entry name" value="Divalent-metal-dependent TIM barrel enzymes"/>
    <property type="match status" value="1"/>
</dbReference>
<sequence>MKEPIKRRSFLEKSALAGLGTALSFPVFSAQPQKVPGGNESLRIHIFSKHLQFLNYREMADAAAEIGFDGVDLAVRPKGHVLPEKVGEDLPLAVAALKQAGFQPEMMTTAVRRADEVYTKKVLETAAKLGIKYYRLGYYKYPDDQSIPETISKIRKQLKELSHLNKSLEIKGAYQNHAGLRVGANIWEIWEMLKDVDNGYLGCQYDIRHATVEGGRSWQTGLKLIRPKINTLVLKDFRWEKANGKWELLNTPIGEGMVDFTAYFKLLKKYQLNVPVSMHCEYDLGGAEHGRQKISVSPKTVFQAMKKDLNRVRELWSNA</sequence>
<gene>
    <name evidence="2" type="ORF">QQ020_07390</name>
</gene>
<protein>
    <submittedName>
        <fullName evidence="2">Sugar phosphate isomerase/epimerase family protein</fullName>
    </submittedName>
</protein>
<reference evidence="2" key="1">
    <citation type="submission" date="2023-06" db="EMBL/GenBank/DDBJ databases">
        <title>Genomic of Agaribacillus aureum.</title>
        <authorList>
            <person name="Wang G."/>
        </authorList>
    </citation>
    <scope>NUCLEOTIDE SEQUENCE</scope>
    <source>
        <strain evidence="2">BMA12</strain>
    </source>
</reference>
<dbReference type="PANTHER" id="PTHR12110:SF41">
    <property type="entry name" value="INOSOSE DEHYDRATASE"/>
    <property type="match status" value="1"/>
</dbReference>
<dbReference type="SUPFAM" id="SSF51658">
    <property type="entry name" value="Xylose isomerase-like"/>
    <property type="match status" value="1"/>
</dbReference>
<dbReference type="InterPro" id="IPR006311">
    <property type="entry name" value="TAT_signal"/>
</dbReference>
<dbReference type="InterPro" id="IPR013022">
    <property type="entry name" value="Xyl_isomerase-like_TIM-brl"/>
</dbReference>
<evidence type="ECO:0000313" key="2">
    <source>
        <dbReference type="EMBL" id="MDN5211868.1"/>
    </source>
</evidence>
<evidence type="ECO:0000313" key="3">
    <source>
        <dbReference type="Proteomes" id="UP001172083"/>
    </source>
</evidence>
<dbReference type="PROSITE" id="PS51318">
    <property type="entry name" value="TAT"/>
    <property type="match status" value="1"/>
</dbReference>
<dbReference type="Proteomes" id="UP001172083">
    <property type="component" value="Unassembled WGS sequence"/>
</dbReference>
<proteinExistence type="predicted"/>
<organism evidence="2 3">
    <name type="scientific">Agaribacillus aureus</name>
    <dbReference type="NCBI Taxonomy" id="3051825"/>
    <lineage>
        <taxon>Bacteria</taxon>
        <taxon>Pseudomonadati</taxon>
        <taxon>Bacteroidota</taxon>
        <taxon>Cytophagia</taxon>
        <taxon>Cytophagales</taxon>
        <taxon>Splendidivirgaceae</taxon>
        <taxon>Agaribacillus</taxon>
    </lineage>
</organism>
<feature type="domain" description="Xylose isomerase-like TIM barrel" evidence="1">
    <location>
        <begin position="61"/>
        <end position="281"/>
    </location>
</feature>
<name>A0ABT8L2D5_9BACT</name>
<evidence type="ECO:0000259" key="1">
    <source>
        <dbReference type="Pfam" id="PF01261"/>
    </source>
</evidence>
<dbReference type="InterPro" id="IPR050312">
    <property type="entry name" value="IolE/XylAMocC-like"/>
</dbReference>
<dbReference type="Pfam" id="PF01261">
    <property type="entry name" value="AP_endonuc_2"/>
    <property type="match status" value="1"/>
</dbReference>
<accession>A0ABT8L2D5</accession>
<comment type="caution">
    <text evidence="2">The sequence shown here is derived from an EMBL/GenBank/DDBJ whole genome shotgun (WGS) entry which is preliminary data.</text>
</comment>
<keyword evidence="3" id="KW-1185">Reference proteome</keyword>
<dbReference type="GO" id="GO:0016853">
    <property type="term" value="F:isomerase activity"/>
    <property type="evidence" value="ECO:0007669"/>
    <property type="project" value="UniProtKB-KW"/>
</dbReference>
<dbReference type="RefSeq" id="WP_346757196.1">
    <property type="nucleotide sequence ID" value="NZ_JAUJEB010000001.1"/>
</dbReference>
<dbReference type="InterPro" id="IPR036237">
    <property type="entry name" value="Xyl_isomerase-like_sf"/>
</dbReference>